<dbReference type="PANTHER" id="PTHR35519">
    <property type="entry name" value="MEMBRANE PROTEINS"/>
    <property type="match status" value="1"/>
</dbReference>
<evidence type="ECO:0008006" key="4">
    <source>
        <dbReference type="Google" id="ProtNLM"/>
    </source>
</evidence>
<keyword evidence="3" id="KW-1185">Reference proteome</keyword>
<dbReference type="AlphaFoldDB" id="A0A1H3WRE8"/>
<name>A0A1H3WRE8_9EURY</name>
<protein>
    <recommendedName>
        <fullName evidence="4">DUF4112 domain-containing protein</fullName>
    </recommendedName>
</protein>
<dbReference type="STRING" id="555874.SAMN04488065_1054"/>
<organism evidence="2 3">
    <name type="scientific">Haloplanus vescus</name>
    <dbReference type="NCBI Taxonomy" id="555874"/>
    <lineage>
        <taxon>Archaea</taxon>
        <taxon>Methanobacteriati</taxon>
        <taxon>Methanobacteriota</taxon>
        <taxon>Stenosarchaea group</taxon>
        <taxon>Halobacteria</taxon>
        <taxon>Halobacteriales</taxon>
        <taxon>Haloferacaceae</taxon>
        <taxon>Haloplanus</taxon>
    </lineage>
</organism>
<dbReference type="PANTHER" id="PTHR35519:SF2">
    <property type="entry name" value="PH DOMAIN PROTEIN"/>
    <property type="match status" value="1"/>
</dbReference>
<keyword evidence="1" id="KW-0472">Membrane</keyword>
<dbReference type="EMBL" id="FNQT01000001">
    <property type="protein sequence ID" value="SDZ89321.1"/>
    <property type="molecule type" value="Genomic_DNA"/>
</dbReference>
<evidence type="ECO:0000313" key="2">
    <source>
        <dbReference type="EMBL" id="SDZ89321.1"/>
    </source>
</evidence>
<dbReference type="Pfam" id="PF13430">
    <property type="entry name" value="DUF4112"/>
    <property type="match status" value="1"/>
</dbReference>
<gene>
    <name evidence="2" type="ORF">SAMN04488065_1054</name>
</gene>
<dbReference type="Proteomes" id="UP000236755">
    <property type="component" value="Unassembled WGS sequence"/>
</dbReference>
<dbReference type="InterPro" id="IPR025187">
    <property type="entry name" value="DUF4112"/>
</dbReference>
<evidence type="ECO:0000313" key="3">
    <source>
        <dbReference type="Proteomes" id="UP000236755"/>
    </source>
</evidence>
<reference evidence="2 3" key="1">
    <citation type="submission" date="2016-10" db="EMBL/GenBank/DDBJ databases">
        <authorList>
            <person name="de Groot N.N."/>
        </authorList>
    </citation>
    <scope>NUCLEOTIDE SEQUENCE [LARGE SCALE GENOMIC DNA]</scope>
    <source>
        <strain evidence="2 3">CGMCC 1.8712</strain>
    </source>
</reference>
<accession>A0A1H3WRE8</accession>
<sequence>MDDTPADLSPAVARPAVRRMRFVAHVLDESVRIPGTSFRVGLDPILGLLPVVGDVASGCLSLYIVLESARLGVSNRTLVRMLANIALDVVAGSVPLVGDLFDAAWRANTRNVALALADLGLDGGD</sequence>
<keyword evidence="1" id="KW-0812">Transmembrane</keyword>
<dbReference type="RefSeq" id="WP_092632500.1">
    <property type="nucleotide sequence ID" value="NZ_FNQT01000001.1"/>
</dbReference>
<dbReference type="OrthoDB" id="156248at2157"/>
<proteinExistence type="predicted"/>
<evidence type="ECO:0000256" key="1">
    <source>
        <dbReference type="SAM" id="Phobius"/>
    </source>
</evidence>
<keyword evidence="1" id="KW-1133">Transmembrane helix</keyword>
<feature type="transmembrane region" description="Helical" evidence="1">
    <location>
        <begin position="45"/>
        <end position="66"/>
    </location>
</feature>